<evidence type="ECO:0000256" key="2">
    <source>
        <dbReference type="ARBA" id="ARBA00022603"/>
    </source>
</evidence>
<gene>
    <name evidence="5" type="ORF">CacPP4_13670</name>
</gene>
<organism evidence="5 6">
    <name type="scientific">Cutibacterium acnes subsp. acnes</name>
    <dbReference type="NCBI Taxonomy" id="1734925"/>
    <lineage>
        <taxon>Bacteria</taxon>
        <taxon>Bacillati</taxon>
        <taxon>Actinomycetota</taxon>
        <taxon>Actinomycetes</taxon>
        <taxon>Propionibacteriales</taxon>
        <taxon>Propionibacteriaceae</taxon>
        <taxon>Cutibacterium</taxon>
    </lineage>
</organism>
<proteinExistence type="inferred from homology"/>
<evidence type="ECO:0000256" key="3">
    <source>
        <dbReference type="ARBA" id="ARBA00022679"/>
    </source>
</evidence>
<dbReference type="InterPro" id="IPR029064">
    <property type="entry name" value="Ribosomal_eL30-like_sf"/>
</dbReference>
<keyword evidence="3" id="KW-0808">Transferase</keyword>
<comment type="similarity">
    <text evidence="1">Belongs to the class IV-like SAM-binding methyltransferase superfamily. RNA methyltransferase TrmH family.</text>
</comment>
<protein>
    <submittedName>
        <fullName evidence="5">RNA methyltransferase</fullName>
    </submittedName>
</protein>
<dbReference type="Gene3D" id="3.40.1280.10">
    <property type="match status" value="1"/>
</dbReference>
<dbReference type="InterPro" id="IPR053888">
    <property type="entry name" value="MRM3-like_sub_bind"/>
</dbReference>
<evidence type="ECO:0000313" key="5">
    <source>
        <dbReference type="EMBL" id="BBK84752.1"/>
    </source>
</evidence>
<dbReference type="InterPro" id="IPR013123">
    <property type="entry name" value="SpoU_subst-bd"/>
</dbReference>
<dbReference type="EMBL" id="AP019723">
    <property type="protein sequence ID" value="BBK84752.1"/>
    <property type="molecule type" value="Genomic_DNA"/>
</dbReference>
<dbReference type="RefSeq" id="WP_002518404.1">
    <property type="nucleotide sequence ID" value="NZ_AP019723.1"/>
</dbReference>
<reference evidence="5 6" key="1">
    <citation type="submission" date="2019-06" db="EMBL/GenBank/DDBJ databases">
        <title>Complete genome sequence of Cutibacterium acnes subsp. acnes NBRC 107605.</title>
        <authorList>
            <person name="Miura T."/>
            <person name="Furukawa M."/>
            <person name="Shimamura M."/>
            <person name="Ohyama Y."/>
            <person name="Yamazoe A."/>
            <person name="Kawasaki H."/>
        </authorList>
    </citation>
    <scope>NUCLEOTIDE SEQUENCE [LARGE SCALE GENOMIC DNA]</scope>
    <source>
        <strain evidence="5 6">NBRC 107605</strain>
    </source>
</reference>
<dbReference type="Proteomes" id="UP000318594">
    <property type="component" value="Chromosome"/>
</dbReference>
<dbReference type="GeneID" id="92857387"/>
<dbReference type="SMART" id="SM00967">
    <property type="entry name" value="SpoU_sub_bind"/>
    <property type="match status" value="1"/>
</dbReference>
<dbReference type="InterPro" id="IPR001537">
    <property type="entry name" value="SpoU_MeTrfase"/>
</dbReference>
<dbReference type="PANTHER" id="PTHR43191:SF2">
    <property type="entry name" value="RRNA METHYLTRANSFERASE 3, MITOCHONDRIAL"/>
    <property type="match status" value="1"/>
</dbReference>
<name>A0ABM7GZM1_CUTAC</name>
<dbReference type="Pfam" id="PF22435">
    <property type="entry name" value="MRM3-like_sub_bind"/>
    <property type="match status" value="1"/>
</dbReference>
<dbReference type="SUPFAM" id="SSF55315">
    <property type="entry name" value="L30e-like"/>
    <property type="match status" value="1"/>
</dbReference>
<keyword evidence="2 5" id="KW-0489">Methyltransferase</keyword>
<dbReference type="InterPro" id="IPR051259">
    <property type="entry name" value="rRNA_Methyltransferase"/>
</dbReference>
<dbReference type="CDD" id="cd18095">
    <property type="entry name" value="SpoU-like_rRNA-MTase"/>
    <property type="match status" value="1"/>
</dbReference>
<dbReference type="InterPro" id="IPR029028">
    <property type="entry name" value="Alpha/beta_knot_MTases"/>
</dbReference>
<dbReference type="InterPro" id="IPR029026">
    <property type="entry name" value="tRNA_m1G_MTases_N"/>
</dbReference>
<evidence type="ECO:0000256" key="1">
    <source>
        <dbReference type="ARBA" id="ARBA00007228"/>
    </source>
</evidence>
<dbReference type="GO" id="GO:0008168">
    <property type="term" value="F:methyltransferase activity"/>
    <property type="evidence" value="ECO:0007669"/>
    <property type="project" value="UniProtKB-KW"/>
</dbReference>
<dbReference type="SUPFAM" id="SSF75217">
    <property type="entry name" value="alpha/beta knot"/>
    <property type="match status" value="1"/>
</dbReference>
<dbReference type="PANTHER" id="PTHR43191">
    <property type="entry name" value="RRNA METHYLTRANSFERASE 3"/>
    <property type="match status" value="1"/>
</dbReference>
<dbReference type="GO" id="GO:0032259">
    <property type="term" value="P:methylation"/>
    <property type="evidence" value="ECO:0007669"/>
    <property type="project" value="UniProtKB-KW"/>
</dbReference>
<accession>A0ABM7GZM1</accession>
<evidence type="ECO:0000259" key="4">
    <source>
        <dbReference type="SMART" id="SM00967"/>
    </source>
</evidence>
<feature type="domain" description="RNA 2-O ribose methyltransferase substrate binding" evidence="4">
    <location>
        <begin position="41"/>
        <end position="113"/>
    </location>
</feature>
<keyword evidence="6" id="KW-1185">Reference proteome</keyword>
<sequence>MAMTGGPNDDYLGWDRISKGSLRSARRLSSRRGRDESGLFLVEGAQAVREALAWPGKVNLLATSDPARDAEHVEVATCRGVRVVVLTDEDVNALSDTVTSQGIFAVCRQVTRRELPDEAVRLAVICAQVRDPGNAGTVIRCADAFGADCVILTRGSVDPHNPKTVRSSVGSIFHLPVVVGVELADAVEWAHQHQMSVLAADGGGHSLDVVARSGCLKRPIAWLMGNEAWGLPEADRALADEIVGVPMWGAAESLNLSTAAAVVLYATASEQRA</sequence>
<dbReference type="Gene3D" id="3.30.1330.30">
    <property type="match status" value="1"/>
</dbReference>
<evidence type="ECO:0000313" key="6">
    <source>
        <dbReference type="Proteomes" id="UP000318594"/>
    </source>
</evidence>
<dbReference type="Pfam" id="PF00588">
    <property type="entry name" value="SpoU_methylase"/>
    <property type="match status" value="1"/>
</dbReference>